<dbReference type="AlphaFoldDB" id="A0A6L6Q613"/>
<sequence>MVCSHVFFCLFLLPLFCVLKRQTVKERSRPKQKDTQTVYQTDLRRTQPTTRHPDFHATLQILVLIWYSNMETGMEIGFKSRCAAALLAAGLITATHAADIPGITQWPLASIQPDHADDRDLQPFAQAIGNARVVALGEQTHGGAEEFLLKTRLVKYLHEHMGFDVLLLESGFYDMGRLATRMEQGEKLDDMAPGNVFYMYAKSAEGRMLLQYLDHQRALGKPMALAGIDSQHTGALSISDLLPGLQAFLAKQAPALSTGPGWNAYRQAAQPLFAMNRAAPNAEARAAFERHAAAIDNALCASKDASVGGAAWWCRVSRSVQAQAATYWSGDKNYQRDNAMGDNAIWLADTLFKGKKIVVWAHTIHVAKGFQRTPENLQAGEVMFRHWGSDYKVAQFTAADGDVVEFASMQPFKIPKPVPGSLEAQLADSGKALLGLSATSPVTLPQSSFDYAEPMTGRLGQNWDVLFYVRTMTPVHMTR</sequence>
<evidence type="ECO:0008006" key="3">
    <source>
        <dbReference type="Google" id="ProtNLM"/>
    </source>
</evidence>
<dbReference type="PANTHER" id="PTHR31299">
    <property type="entry name" value="ESTERASE, PUTATIVE (AFU_ORTHOLOGUE AFUA_1G05850)-RELATED"/>
    <property type="match status" value="1"/>
</dbReference>
<dbReference type="OrthoDB" id="9810066at2"/>
<name>A0A6L6Q613_9BURK</name>
<reference evidence="1 2" key="1">
    <citation type="submission" date="2019-11" db="EMBL/GenBank/DDBJ databases">
        <title>Type strains purchased from KCTC, JCM and DSMZ.</title>
        <authorList>
            <person name="Lu H."/>
        </authorList>
    </citation>
    <scope>NUCLEOTIDE SEQUENCE [LARGE SCALE GENOMIC DNA]</scope>
    <source>
        <strain evidence="1 2">KCTC 42409</strain>
    </source>
</reference>
<dbReference type="InterPro" id="IPR007815">
    <property type="entry name" value="Emycin_Estase"/>
</dbReference>
<dbReference type="Gene3D" id="1.20.1440.30">
    <property type="entry name" value="Biosynthetic Protein domain"/>
    <property type="match status" value="1"/>
</dbReference>
<evidence type="ECO:0000313" key="2">
    <source>
        <dbReference type="Proteomes" id="UP000484015"/>
    </source>
</evidence>
<dbReference type="InterPro" id="IPR052036">
    <property type="entry name" value="Hydrolase/PRTase-associated"/>
</dbReference>
<accession>A0A6L6Q613</accession>
<comment type="caution">
    <text evidence="1">The sequence shown here is derived from an EMBL/GenBank/DDBJ whole genome shotgun (WGS) entry which is preliminary data.</text>
</comment>
<dbReference type="Proteomes" id="UP000484015">
    <property type="component" value="Unassembled WGS sequence"/>
</dbReference>
<dbReference type="Gene3D" id="3.40.1660.10">
    <property type="entry name" value="EreA-like (biosynthetic domain)"/>
    <property type="match status" value="1"/>
</dbReference>
<dbReference type="Gene3D" id="3.30.1870.10">
    <property type="entry name" value="EreA-like, domain 2"/>
    <property type="match status" value="1"/>
</dbReference>
<proteinExistence type="predicted"/>
<dbReference type="SUPFAM" id="SSF159501">
    <property type="entry name" value="EreA/ChaN-like"/>
    <property type="match status" value="1"/>
</dbReference>
<protein>
    <recommendedName>
        <fullName evidence="3">Erythromycin esterase family protein</fullName>
    </recommendedName>
</protein>
<organism evidence="1 2">
    <name type="scientific">Pseudoduganella ginsengisoli</name>
    <dbReference type="NCBI Taxonomy" id="1462440"/>
    <lineage>
        <taxon>Bacteria</taxon>
        <taxon>Pseudomonadati</taxon>
        <taxon>Pseudomonadota</taxon>
        <taxon>Betaproteobacteria</taxon>
        <taxon>Burkholderiales</taxon>
        <taxon>Oxalobacteraceae</taxon>
        <taxon>Telluria group</taxon>
        <taxon>Pseudoduganella</taxon>
    </lineage>
</organism>
<gene>
    <name evidence="1" type="ORF">GM668_23885</name>
</gene>
<dbReference type="EMBL" id="WNLA01000020">
    <property type="protein sequence ID" value="MTW05120.1"/>
    <property type="molecule type" value="Genomic_DNA"/>
</dbReference>
<dbReference type="Pfam" id="PF05139">
    <property type="entry name" value="Erythro_esteras"/>
    <property type="match status" value="1"/>
</dbReference>
<dbReference type="CDD" id="cd14728">
    <property type="entry name" value="Ere-like"/>
    <property type="match status" value="1"/>
</dbReference>
<evidence type="ECO:0000313" key="1">
    <source>
        <dbReference type="EMBL" id="MTW05120.1"/>
    </source>
</evidence>
<keyword evidence="2" id="KW-1185">Reference proteome</keyword>
<dbReference type="GO" id="GO:0046677">
    <property type="term" value="P:response to antibiotic"/>
    <property type="evidence" value="ECO:0007669"/>
    <property type="project" value="InterPro"/>
</dbReference>
<dbReference type="PANTHER" id="PTHR31299:SF0">
    <property type="entry name" value="ESTERASE, PUTATIVE (AFU_ORTHOLOGUE AFUA_1G05850)-RELATED"/>
    <property type="match status" value="1"/>
</dbReference>